<keyword evidence="3" id="KW-1185">Reference proteome</keyword>
<dbReference type="EMBL" id="BQNB010010528">
    <property type="protein sequence ID" value="GJS78490.1"/>
    <property type="molecule type" value="Genomic_DNA"/>
</dbReference>
<gene>
    <name evidence="2" type="ORF">Tco_0728371</name>
</gene>
<reference evidence="2" key="2">
    <citation type="submission" date="2022-01" db="EMBL/GenBank/DDBJ databases">
        <authorList>
            <person name="Yamashiro T."/>
            <person name="Shiraishi A."/>
            <person name="Satake H."/>
            <person name="Nakayama K."/>
        </authorList>
    </citation>
    <scope>NUCLEOTIDE SEQUENCE</scope>
</reference>
<evidence type="ECO:0008006" key="4">
    <source>
        <dbReference type="Google" id="ProtNLM"/>
    </source>
</evidence>
<feature type="region of interest" description="Disordered" evidence="1">
    <location>
        <begin position="946"/>
        <end position="978"/>
    </location>
</feature>
<name>A0ABQ4YNC7_9ASTR</name>
<protein>
    <recommendedName>
        <fullName evidence="4">Transposase (Putative), gypsy type</fullName>
    </recommendedName>
</protein>
<proteinExistence type="predicted"/>
<evidence type="ECO:0000313" key="2">
    <source>
        <dbReference type="EMBL" id="GJS78490.1"/>
    </source>
</evidence>
<feature type="region of interest" description="Disordered" evidence="1">
    <location>
        <begin position="379"/>
        <end position="408"/>
    </location>
</feature>
<evidence type="ECO:0000256" key="1">
    <source>
        <dbReference type="SAM" id="MobiDB-lite"/>
    </source>
</evidence>
<sequence>MKSKLAKEWRVSGEDGGVVATEWRKPRKLLALPWGWTPRLDSGTKVKNHVVRMAGVGPLSGKGPVLSWLLTWDYLPWTLVDPWIACKSDLLGFNFFFPIMSSIDDINSILTQSVLDAWYERFHIPPTVHPELPSRNSMIRNSPTSKIGVYTRFFDLSQLSVIVAAKVSHFEILCRVHGFVPTVGNFRRFDINSKNKGWMTFSKHSENAPVCYTRPLDSLKHWNGHFFWVDAYVFPLVVPWHNNKTLRKDPHPTPDEFDANVCDYLTDNPAPFKKLLEPFLCFLGMSRYYDLDENYYPTLWADDEEEMDLFSFIDHEDPTKGNANVESAGNDNVNEEGGDTVVADQTKQSDHVVQIGGIDIVVDDEAQVIVVDKPKKVRKKRMNADGASGSGLPPKKLRGYHGASGDVGASTARKSLAALQGLLDSSTLAMEVAVTEAVTLPFVTSSVTPIPEREDDSSHHSSTNAADDEVTSIARSSMPPPPVLTAVVATTVIADATSALAPKADTEPVPHSIFRDSTSTGEANQDVAGPSHPAGTELSTDSFFVSQDVDSKTLQQIYIPKRNVTNDSALDEPDLCHGVIDHLAPPSLFCQLRSMDYEQLFVEFNVGAARQTCLSFKVRLRLEHELKGRKKLEDKCAMQAGWLKERDVDIANLKAQLSLKEAEAAEAMRLSGQIATVEAAEAARASELEGLKERNVTLEGQLEGTCSELRNKVSGYKLFKEQIEAVQDVQVKVLSDRVAELEANLMGMALHLYEEFYPYFLTTIAGQRWILSRGLRLVVMKCLQSLEYLAALGGAIGRAIDKGMQGGLAADIDHGNARRGLTDVAAYDPSAEPNYLSAVSALRALNFPILAQLESYKDTSIANIMGLLHLEAPAAETLERLKGNAVSRQLSIYDALVPPIEQISAENLVGEASTSKVLVTVTTTALSTTFIQVSTVPLVSAVDHDASGARPSTEVPSPSKIAFEKEELETTPEHTMAS</sequence>
<organism evidence="2 3">
    <name type="scientific">Tanacetum coccineum</name>
    <dbReference type="NCBI Taxonomy" id="301880"/>
    <lineage>
        <taxon>Eukaryota</taxon>
        <taxon>Viridiplantae</taxon>
        <taxon>Streptophyta</taxon>
        <taxon>Embryophyta</taxon>
        <taxon>Tracheophyta</taxon>
        <taxon>Spermatophyta</taxon>
        <taxon>Magnoliopsida</taxon>
        <taxon>eudicotyledons</taxon>
        <taxon>Gunneridae</taxon>
        <taxon>Pentapetalae</taxon>
        <taxon>asterids</taxon>
        <taxon>campanulids</taxon>
        <taxon>Asterales</taxon>
        <taxon>Asteraceae</taxon>
        <taxon>Asteroideae</taxon>
        <taxon>Anthemideae</taxon>
        <taxon>Anthemidinae</taxon>
        <taxon>Tanacetum</taxon>
    </lineage>
</organism>
<dbReference type="Proteomes" id="UP001151760">
    <property type="component" value="Unassembled WGS sequence"/>
</dbReference>
<reference evidence="2" key="1">
    <citation type="journal article" date="2022" name="Int. J. Mol. Sci.">
        <title>Draft Genome of Tanacetum Coccineum: Genomic Comparison of Closely Related Tanacetum-Family Plants.</title>
        <authorList>
            <person name="Yamashiro T."/>
            <person name="Shiraishi A."/>
            <person name="Nakayama K."/>
            <person name="Satake H."/>
        </authorList>
    </citation>
    <scope>NUCLEOTIDE SEQUENCE</scope>
</reference>
<accession>A0ABQ4YNC7</accession>
<evidence type="ECO:0000313" key="3">
    <source>
        <dbReference type="Proteomes" id="UP001151760"/>
    </source>
</evidence>
<feature type="region of interest" description="Disordered" evidence="1">
    <location>
        <begin position="449"/>
        <end position="480"/>
    </location>
</feature>
<feature type="region of interest" description="Disordered" evidence="1">
    <location>
        <begin position="503"/>
        <end position="538"/>
    </location>
</feature>
<comment type="caution">
    <text evidence="2">The sequence shown here is derived from an EMBL/GenBank/DDBJ whole genome shotgun (WGS) entry which is preliminary data.</text>
</comment>